<keyword evidence="2" id="KW-0472">Membrane</keyword>
<name>A0A414PPM1_FUSMR</name>
<keyword evidence="2" id="KW-1133">Transmembrane helix</keyword>
<evidence type="ECO:0000313" key="4">
    <source>
        <dbReference type="Proteomes" id="UP000284676"/>
    </source>
</evidence>
<comment type="caution">
    <text evidence="3">The sequence shown here is derived from an EMBL/GenBank/DDBJ whole genome shotgun (WGS) entry which is preliminary data.</text>
</comment>
<dbReference type="GeneID" id="62761887"/>
<gene>
    <name evidence="3" type="ORF">DW663_10515</name>
</gene>
<feature type="transmembrane region" description="Helical" evidence="2">
    <location>
        <begin position="12"/>
        <end position="28"/>
    </location>
</feature>
<dbReference type="Pfam" id="PF04977">
    <property type="entry name" value="DivIC"/>
    <property type="match status" value="1"/>
</dbReference>
<sequence>MMIENRVGKFLLYGIILLNIYFFVPYMYRSYVKMEKLQREQNDIKEKIELAKNKIEDYNRRIDKLEDDFQREKIARDKLQMVKEKEEIYRFINN</sequence>
<dbReference type="Proteomes" id="UP000284676">
    <property type="component" value="Unassembled WGS sequence"/>
</dbReference>
<reference evidence="3 4" key="1">
    <citation type="submission" date="2018-08" db="EMBL/GenBank/DDBJ databases">
        <title>A genome reference for cultivated species of the human gut microbiota.</title>
        <authorList>
            <person name="Zou Y."/>
            <person name="Xue W."/>
            <person name="Luo G."/>
        </authorList>
    </citation>
    <scope>NUCLEOTIDE SEQUENCE [LARGE SCALE GENOMIC DNA]</scope>
    <source>
        <strain evidence="3 4">AM25-1</strain>
    </source>
</reference>
<evidence type="ECO:0000256" key="2">
    <source>
        <dbReference type="SAM" id="Phobius"/>
    </source>
</evidence>
<keyword evidence="1" id="KW-0175">Coiled coil</keyword>
<dbReference type="AlphaFoldDB" id="A0A414PPM1"/>
<accession>A0A414PPM1</accession>
<protein>
    <submittedName>
        <fullName evidence="3">Septum formation initiator family protein</fullName>
    </submittedName>
</protein>
<dbReference type="EMBL" id="QRHL01000025">
    <property type="protein sequence ID" value="RHF70478.1"/>
    <property type="molecule type" value="Genomic_DNA"/>
</dbReference>
<dbReference type="RefSeq" id="WP_005886394.1">
    <property type="nucleotide sequence ID" value="NZ_DAWDOM010000092.1"/>
</dbReference>
<dbReference type="InterPro" id="IPR007060">
    <property type="entry name" value="FtsL/DivIC"/>
</dbReference>
<evidence type="ECO:0000313" key="3">
    <source>
        <dbReference type="EMBL" id="RHF70478.1"/>
    </source>
</evidence>
<proteinExistence type="predicted"/>
<evidence type="ECO:0000256" key="1">
    <source>
        <dbReference type="SAM" id="Coils"/>
    </source>
</evidence>
<feature type="coiled-coil region" evidence="1">
    <location>
        <begin position="34"/>
        <end position="82"/>
    </location>
</feature>
<organism evidence="3 4">
    <name type="scientific">Fusobacterium mortiferum</name>
    <dbReference type="NCBI Taxonomy" id="850"/>
    <lineage>
        <taxon>Bacteria</taxon>
        <taxon>Fusobacteriati</taxon>
        <taxon>Fusobacteriota</taxon>
        <taxon>Fusobacteriia</taxon>
        <taxon>Fusobacteriales</taxon>
        <taxon>Fusobacteriaceae</taxon>
        <taxon>Fusobacterium</taxon>
    </lineage>
</organism>
<keyword evidence="2" id="KW-0812">Transmembrane</keyword>